<dbReference type="EMBL" id="JAUIZM010000001">
    <property type="protein sequence ID" value="KAK1403958.1"/>
    <property type="molecule type" value="Genomic_DNA"/>
</dbReference>
<keyword evidence="2" id="KW-1185">Reference proteome</keyword>
<comment type="caution">
    <text evidence="1">The sequence shown here is derived from an EMBL/GenBank/DDBJ whole genome shotgun (WGS) entry which is preliminary data.</text>
</comment>
<gene>
    <name evidence="1" type="ORF">POM88_003563</name>
</gene>
<protein>
    <submittedName>
        <fullName evidence="1">Uncharacterized protein</fullName>
    </submittedName>
</protein>
<reference evidence="1" key="1">
    <citation type="submission" date="2023-02" db="EMBL/GenBank/DDBJ databases">
        <title>Genome of toxic invasive species Heracleum sosnowskyi carries increased number of genes despite the absence of recent whole-genome duplications.</title>
        <authorList>
            <person name="Schelkunov M."/>
            <person name="Shtratnikova V."/>
            <person name="Makarenko M."/>
            <person name="Klepikova A."/>
            <person name="Omelchenko D."/>
            <person name="Novikova G."/>
            <person name="Obukhova E."/>
            <person name="Bogdanov V."/>
            <person name="Penin A."/>
            <person name="Logacheva M."/>
        </authorList>
    </citation>
    <scope>NUCLEOTIDE SEQUENCE</scope>
    <source>
        <strain evidence="1">Hsosn_3</strain>
        <tissue evidence="1">Leaf</tissue>
    </source>
</reference>
<sequence>MGGVEAYYKLLLPRSLLSGLFFSPPTHIGVRSFLGERTIQQEDSRLLMDVYFWSMSSAGNGSYLRTQFLSVSMAFMIVYVWGRNFPDDRVDIHGFIEVKPLHYSLLGSPAGCNLGISSLNKCSYFKKWFHYICVEQVIVSVAAAVGVWEKHSFFIATVNCHM</sequence>
<dbReference type="AlphaFoldDB" id="A0AAD8JHQ1"/>
<dbReference type="Proteomes" id="UP001237642">
    <property type="component" value="Unassembled WGS sequence"/>
</dbReference>
<reference evidence="1" key="2">
    <citation type="submission" date="2023-05" db="EMBL/GenBank/DDBJ databases">
        <authorList>
            <person name="Schelkunov M.I."/>
        </authorList>
    </citation>
    <scope>NUCLEOTIDE SEQUENCE</scope>
    <source>
        <strain evidence="1">Hsosn_3</strain>
        <tissue evidence="1">Leaf</tissue>
    </source>
</reference>
<accession>A0AAD8JHQ1</accession>
<evidence type="ECO:0000313" key="2">
    <source>
        <dbReference type="Proteomes" id="UP001237642"/>
    </source>
</evidence>
<name>A0AAD8JHQ1_9APIA</name>
<organism evidence="1 2">
    <name type="scientific">Heracleum sosnowskyi</name>
    <dbReference type="NCBI Taxonomy" id="360622"/>
    <lineage>
        <taxon>Eukaryota</taxon>
        <taxon>Viridiplantae</taxon>
        <taxon>Streptophyta</taxon>
        <taxon>Embryophyta</taxon>
        <taxon>Tracheophyta</taxon>
        <taxon>Spermatophyta</taxon>
        <taxon>Magnoliopsida</taxon>
        <taxon>eudicotyledons</taxon>
        <taxon>Gunneridae</taxon>
        <taxon>Pentapetalae</taxon>
        <taxon>asterids</taxon>
        <taxon>campanulids</taxon>
        <taxon>Apiales</taxon>
        <taxon>Apiaceae</taxon>
        <taxon>Apioideae</taxon>
        <taxon>apioid superclade</taxon>
        <taxon>Tordylieae</taxon>
        <taxon>Tordyliinae</taxon>
        <taxon>Heracleum</taxon>
    </lineage>
</organism>
<evidence type="ECO:0000313" key="1">
    <source>
        <dbReference type="EMBL" id="KAK1403958.1"/>
    </source>
</evidence>
<proteinExistence type="predicted"/>